<feature type="region of interest" description="Disordered" evidence="12">
    <location>
        <begin position="523"/>
        <end position="557"/>
    </location>
</feature>
<keyword evidence="8" id="KW-0862">Zinc</keyword>
<organism evidence="15 16">
    <name type="scientific">Streptomyces radiopugnans</name>
    <dbReference type="NCBI Taxonomy" id="403935"/>
    <lineage>
        <taxon>Bacteria</taxon>
        <taxon>Bacillati</taxon>
        <taxon>Actinomycetota</taxon>
        <taxon>Actinomycetes</taxon>
        <taxon>Kitasatosporales</taxon>
        <taxon>Streptomycetaceae</taxon>
        <taxon>Streptomyces</taxon>
    </lineage>
</organism>
<gene>
    <name evidence="15" type="ORF">SAMN05216481_110113</name>
</gene>
<feature type="transmembrane region" description="Helical" evidence="13">
    <location>
        <begin position="56"/>
        <end position="74"/>
    </location>
</feature>
<keyword evidence="6" id="KW-0479">Metal-binding</keyword>
<dbReference type="GO" id="GO:0046872">
    <property type="term" value="F:metal ion binding"/>
    <property type="evidence" value="ECO:0007669"/>
    <property type="project" value="UniProtKB-KW"/>
</dbReference>
<dbReference type="AlphaFoldDB" id="A0A1H9H520"/>
<dbReference type="Gene3D" id="3.30.2010.10">
    <property type="entry name" value="Metalloproteases ('zincins'), catalytic domain"/>
    <property type="match status" value="1"/>
</dbReference>
<evidence type="ECO:0000256" key="13">
    <source>
        <dbReference type="SAM" id="Phobius"/>
    </source>
</evidence>
<evidence type="ECO:0000256" key="11">
    <source>
        <dbReference type="ARBA" id="ARBA00023136"/>
    </source>
</evidence>
<reference evidence="15 16" key="1">
    <citation type="submission" date="2016-10" db="EMBL/GenBank/DDBJ databases">
        <authorList>
            <person name="de Groot N.N."/>
        </authorList>
    </citation>
    <scope>NUCLEOTIDE SEQUENCE [LARGE SCALE GENOMIC DNA]</scope>
    <source>
        <strain evidence="15 16">CGMCC 4.3519</strain>
    </source>
</reference>
<dbReference type="RefSeq" id="WP_093660926.1">
    <property type="nucleotide sequence ID" value="NZ_FOET01000010.1"/>
</dbReference>
<evidence type="ECO:0000256" key="5">
    <source>
        <dbReference type="ARBA" id="ARBA00022692"/>
    </source>
</evidence>
<evidence type="ECO:0000259" key="14">
    <source>
        <dbReference type="Pfam" id="PF01435"/>
    </source>
</evidence>
<feature type="compositionally biased region" description="Low complexity" evidence="12">
    <location>
        <begin position="651"/>
        <end position="660"/>
    </location>
</feature>
<feature type="compositionally biased region" description="Pro residues" evidence="12">
    <location>
        <begin position="598"/>
        <end position="617"/>
    </location>
</feature>
<dbReference type="Pfam" id="PF01435">
    <property type="entry name" value="Peptidase_M48"/>
    <property type="match status" value="1"/>
</dbReference>
<feature type="region of interest" description="Disordered" evidence="12">
    <location>
        <begin position="649"/>
        <end position="668"/>
    </location>
</feature>
<evidence type="ECO:0000256" key="2">
    <source>
        <dbReference type="ARBA" id="ARBA00004651"/>
    </source>
</evidence>
<evidence type="ECO:0000313" key="16">
    <source>
        <dbReference type="Proteomes" id="UP000199055"/>
    </source>
</evidence>
<evidence type="ECO:0000256" key="12">
    <source>
        <dbReference type="SAM" id="MobiDB-lite"/>
    </source>
</evidence>
<evidence type="ECO:0000256" key="3">
    <source>
        <dbReference type="ARBA" id="ARBA00022475"/>
    </source>
</evidence>
<keyword evidence="7" id="KW-0378">Hydrolase</keyword>
<evidence type="ECO:0000256" key="7">
    <source>
        <dbReference type="ARBA" id="ARBA00022801"/>
    </source>
</evidence>
<keyword evidence="9 13" id="KW-1133">Transmembrane helix</keyword>
<keyword evidence="4 15" id="KW-0645">Protease</keyword>
<feature type="compositionally biased region" description="Low complexity" evidence="12">
    <location>
        <begin position="529"/>
        <end position="547"/>
    </location>
</feature>
<evidence type="ECO:0000256" key="10">
    <source>
        <dbReference type="ARBA" id="ARBA00023049"/>
    </source>
</evidence>
<proteinExistence type="predicted"/>
<keyword evidence="5 13" id="KW-0812">Transmembrane</keyword>
<feature type="domain" description="Peptidase M48" evidence="14">
    <location>
        <begin position="92"/>
        <end position="329"/>
    </location>
</feature>
<keyword evidence="16" id="KW-1185">Reference proteome</keyword>
<dbReference type="GO" id="GO:0004222">
    <property type="term" value="F:metalloendopeptidase activity"/>
    <property type="evidence" value="ECO:0007669"/>
    <property type="project" value="InterPro"/>
</dbReference>
<dbReference type="InterPro" id="IPR001915">
    <property type="entry name" value="Peptidase_M48"/>
</dbReference>
<comment type="cofactor">
    <cofactor evidence="1">
        <name>Zn(2+)</name>
        <dbReference type="ChEBI" id="CHEBI:29105"/>
    </cofactor>
</comment>
<evidence type="ECO:0000256" key="1">
    <source>
        <dbReference type="ARBA" id="ARBA00001947"/>
    </source>
</evidence>
<dbReference type="CDD" id="cd07328">
    <property type="entry name" value="M48_Ste24p_like"/>
    <property type="match status" value="1"/>
</dbReference>
<dbReference type="InterPro" id="IPR050083">
    <property type="entry name" value="HtpX_protease"/>
</dbReference>
<keyword evidence="11 13" id="KW-0472">Membrane</keyword>
<feature type="region of interest" description="Disordered" evidence="12">
    <location>
        <begin position="581"/>
        <end position="617"/>
    </location>
</feature>
<dbReference type="EMBL" id="FOET01000010">
    <property type="protein sequence ID" value="SEQ57444.1"/>
    <property type="molecule type" value="Genomic_DNA"/>
</dbReference>
<dbReference type="GO" id="GO:0006508">
    <property type="term" value="P:proteolysis"/>
    <property type="evidence" value="ECO:0007669"/>
    <property type="project" value="UniProtKB-KW"/>
</dbReference>
<accession>A0A1H9H520</accession>
<dbReference type="STRING" id="403935.SAMN05216481_110113"/>
<evidence type="ECO:0000256" key="6">
    <source>
        <dbReference type="ARBA" id="ARBA00022723"/>
    </source>
</evidence>
<feature type="transmembrane region" description="Helical" evidence="13">
    <location>
        <begin position="12"/>
        <end position="44"/>
    </location>
</feature>
<dbReference type="PANTHER" id="PTHR43221:SF1">
    <property type="entry name" value="PROTEASE HTPX"/>
    <property type="match status" value="1"/>
</dbReference>
<evidence type="ECO:0000256" key="8">
    <source>
        <dbReference type="ARBA" id="ARBA00022833"/>
    </source>
</evidence>
<evidence type="ECO:0000256" key="4">
    <source>
        <dbReference type="ARBA" id="ARBA00022670"/>
    </source>
</evidence>
<protein>
    <submittedName>
        <fullName evidence="15">Zn-dependent protease with chaperone function</fullName>
    </submittedName>
</protein>
<keyword evidence="10" id="KW-0482">Metalloprotease</keyword>
<name>A0A1H9H520_9ACTN</name>
<comment type="subcellular location">
    <subcellularLocation>
        <location evidence="2">Cell membrane</location>
        <topology evidence="2">Multi-pass membrane protein</topology>
    </subcellularLocation>
</comment>
<evidence type="ECO:0000256" key="9">
    <source>
        <dbReference type="ARBA" id="ARBA00022989"/>
    </source>
</evidence>
<sequence length="668" mass="69616">MRATLGAWARTALALVLLGGFYAVSWALVLGYAALSAGVLWVLLVDGTRMTSPAPLYAVAFGLPAVLAVLRGLFSGGRAPAAGEGRAVTRRQAPELWETVTGLARAAGAPEPTEIRLTLEANASVSEDTRFGAGVTARRMEIGVPLLAGLSGDELRAVLCHELGHYARRDTRFAATAYRGSAALHTARTGIAEAAGGNALVAGYSGLQGWVLGVYAWLFDAVTFGVRRRQEFRADAAAAAVVGREATASALTAVHAVGAAWADYRARLLDPMVGRGLTPDDPLRPFAEMLADPGYARALGEWRSRMPEPPRSRLDSHPPLSRRLAALAHDRGSLAHEQPAPSAPEAGRVAEAYARLPDGVWGSLLRPLLPPSGPRRLGQPWQEWLDDAAEAQMVQAVEDLRGPLDLLSRPDAPPEPTVDAVLGLLESGRGAELAEAMHDTGWGTDQWGLPGSPEQALETLVGQGLTGAGRAGWSLRWTAPSALVVYDDEAREAVELARSAAADPGTASLLRTRLVLCGVNTAAPLDRTGPMARPPGGAAPAAGTGADEPGRRNGRRNGSVAGLAAAVAVTAVFTWNLVTGDDVTERPSRPGTPVNPLSTPPSPYRPHPRPPLPTGVPPVPVPLPSVTAVECGPGEIRLAGDCVPIGDLVATPDPVVTPDPGAALRSPR</sequence>
<dbReference type="GO" id="GO:0005886">
    <property type="term" value="C:plasma membrane"/>
    <property type="evidence" value="ECO:0007669"/>
    <property type="project" value="UniProtKB-SubCell"/>
</dbReference>
<dbReference type="PANTHER" id="PTHR43221">
    <property type="entry name" value="PROTEASE HTPX"/>
    <property type="match status" value="1"/>
</dbReference>
<keyword evidence="3" id="KW-1003">Cell membrane</keyword>
<evidence type="ECO:0000313" key="15">
    <source>
        <dbReference type="EMBL" id="SEQ57444.1"/>
    </source>
</evidence>
<dbReference type="Proteomes" id="UP000199055">
    <property type="component" value="Unassembled WGS sequence"/>
</dbReference>